<dbReference type="Gene3D" id="3.40.50.150">
    <property type="entry name" value="Vaccinia Virus protein VP39"/>
    <property type="match status" value="1"/>
</dbReference>
<evidence type="ECO:0000313" key="1">
    <source>
        <dbReference type="EMBL" id="HGK28439.1"/>
    </source>
</evidence>
<protein>
    <submittedName>
        <fullName evidence="1">Uncharacterized protein</fullName>
    </submittedName>
</protein>
<gene>
    <name evidence="1" type="ORF">ENS41_05735</name>
</gene>
<organism evidence="1">
    <name type="scientific">candidate division WOR-3 bacterium</name>
    <dbReference type="NCBI Taxonomy" id="2052148"/>
    <lineage>
        <taxon>Bacteria</taxon>
        <taxon>Bacteria division WOR-3</taxon>
    </lineage>
</organism>
<name>A0A7C4GJ24_UNCW3</name>
<proteinExistence type="predicted"/>
<dbReference type="SUPFAM" id="SSF53335">
    <property type="entry name" value="S-adenosyl-L-methionine-dependent methyltransferases"/>
    <property type="match status" value="1"/>
</dbReference>
<dbReference type="EMBL" id="DSUT01000119">
    <property type="protein sequence ID" value="HGK28439.1"/>
    <property type="molecule type" value="Genomic_DNA"/>
</dbReference>
<reference evidence="1" key="1">
    <citation type="journal article" date="2020" name="mSystems">
        <title>Genome- and Community-Level Interaction Insights into Carbon Utilization and Element Cycling Functions of Hydrothermarchaeota in Hydrothermal Sediment.</title>
        <authorList>
            <person name="Zhou Z."/>
            <person name="Liu Y."/>
            <person name="Xu W."/>
            <person name="Pan J."/>
            <person name="Luo Z.H."/>
            <person name="Li M."/>
        </authorList>
    </citation>
    <scope>NUCLEOTIDE SEQUENCE [LARGE SCALE GENOMIC DNA]</scope>
    <source>
        <strain evidence="1">SpSt-488</strain>
    </source>
</reference>
<dbReference type="InterPro" id="IPR029063">
    <property type="entry name" value="SAM-dependent_MTases_sf"/>
</dbReference>
<comment type="caution">
    <text evidence="1">The sequence shown here is derived from an EMBL/GenBank/DDBJ whole genome shotgun (WGS) entry which is preliminary data.</text>
</comment>
<sequence length="264" mass="29365">MEKPDGRPRQTGREAIADRLVRLGQLQFEDFCQLDPLTIRSIATDPDWSVALQNAPHVELSLCRVVSPSAAVSSPFSRSNAGGLDEIQAAQERLVRRYALELLREKAPPLFDCLPWHDWDFAVVARQVPVWQTRFLLTGAGATTTVCQLRRSAGVYVLEQLPAMREYVLRKAEMERVRRLAVVEGTVEKIPLAAAAADLAIVGGTGRVTPVALAELRRVARRLLVVDNDPWMTGELPPGEWEMVEVAVRGLGIRTGWWLERPTG</sequence>
<accession>A0A7C4GJ24</accession>
<dbReference type="AlphaFoldDB" id="A0A7C4GJ24"/>